<dbReference type="GO" id="GO:0009245">
    <property type="term" value="P:lipid A biosynthetic process"/>
    <property type="evidence" value="ECO:0007669"/>
    <property type="project" value="TreeGrafter"/>
</dbReference>
<keyword evidence="2" id="KW-0378">Hydrolase</keyword>
<dbReference type="Gene3D" id="3.60.21.10">
    <property type="match status" value="1"/>
</dbReference>
<keyword evidence="5" id="KW-1185">Reference proteome</keyword>
<keyword evidence="1" id="KW-0479">Metal-binding</keyword>
<dbReference type="PANTHER" id="PTHR31302:SF31">
    <property type="entry name" value="PHOSPHODIESTERASE YAEI"/>
    <property type="match status" value="1"/>
</dbReference>
<sequence length="270" mass="29907">MVRLHVQHDQLTPKDWPKGFRLRIVVLADIHACTAWMNVPRIDKIVARANALKPDIVLLLGDYLSGMHLMFKSLPHNHWAESLAQLKAPLGVHAVLGNHDWWEDLQAQARRGGPTMAGNALEEVGIKVYSNEAVRFEKDGHGFWLAGLESQLALLSNRRIPRRGVVGLDDLDGTLAQVTNDEPIVLMAHEPDIFPKVPSRVSVTLSGHTHGGQVRVRDRSPAVPSRYGNQYAYGHVVEDDRHLIVSGGLGYSVLPLRFGVPPEINLIELG</sequence>
<dbReference type="InterPro" id="IPR051158">
    <property type="entry name" value="Metallophosphoesterase_sf"/>
</dbReference>
<dbReference type="CDD" id="cd07385">
    <property type="entry name" value="MPP_YkuE_C"/>
    <property type="match status" value="1"/>
</dbReference>
<dbReference type="PANTHER" id="PTHR31302">
    <property type="entry name" value="TRANSMEMBRANE PROTEIN WITH METALLOPHOSPHOESTERASE DOMAIN-RELATED"/>
    <property type="match status" value="1"/>
</dbReference>
<reference evidence="4 5" key="1">
    <citation type="submission" date="2017-05" db="EMBL/GenBank/DDBJ databases">
        <title>Genome Analysis of Maritalea myrionectae HL2708#5.</title>
        <authorList>
            <consortium name="Cotde Inc.-PKNU"/>
            <person name="Jang D."/>
            <person name="Oh H.-M."/>
        </authorList>
    </citation>
    <scope>NUCLEOTIDE SEQUENCE [LARGE SCALE GENOMIC DNA]</scope>
    <source>
        <strain evidence="4 5">HL2708#5</strain>
    </source>
</reference>
<evidence type="ECO:0000259" key="3">
    <source>
        <dbReference type="Pfam" id="PF00149"/>
    </source>
</evidence>
<dbReference type="SUPFAM" id="SSF56300">
    <property type="entry name" value="Metallo-dependent phosphatases"/>
    <property type="match status" value="1"/>
</dbReference>
<protein>
    <submittedName>
        <fullName evidence="4">Putative metallophosphoesterase YkuE</fullName>
    </submittedName>
</protein>
<evidence type="ECO:0000256" key="2">
    <source>
        <dbReference type="ARBA" id="ARBA00022801"/>
    </source>
</evidence>
<dbReference type="AlphaFoldDB" id="A0A2R4MBE0"/>
<proteinExistence type="predicted"/>
<dbReference type="EMBL" id="CP021330">
    <property type="protein sequence ID" value="AVX03351.1"/>
    <property type="molecule type" value="Genomic_DNA"/>
</dbReference>
<dbReference type="InterPro" id="IPR004843">
    <property type="entry name" value="Calcineurin-like_PHP"/>
</dbReference>
<feature type="domain" description="Calcineurin-like phosphoesterase" evidence="3">
    <location>
        <begin position="22"/>
        <end position="211"/>
    </location>
</feature>
<evidence type="ECO:0000256" key="1">
    <source>
        <dbReference type="ARBA" id="ARBA00022723"/>
    </source>
</evidence>
<dbReference type="Pfam" id="PF00149">
    <property type="entry name" value="Metallophos"/>
    <property type="match status" value="1"/>
</dbReference>
<gene>
    <name evidence="4" type="ORF">MXMO3_00819</name>
</gene>
<dbReference type="STRING" id="1122213.GCA_000423365_01979"/>
<dbReference type="GO" id="GO:0046872">
    <property type="term" value="F:metal ion binding"/>
    <property type="evidence" value="ECO:0007669"/>
    <property type="project" value="UniProtKB-KW"/>
</dbReference>
<dbReference type="RefSeq" id="WP_036221869.1">
    <property type="nucleotide sequence ID" value="NZ_CP021330.1"/>
</dbReference>
<accession>A0A2R4MBE0</accession>
<dbReference type="KEGG" id="mmyr:MXMO3_00819"/>
<dbReference type="GO" id="GO:0008758">
    <property type="term" value="F:UDP-2,3-diacylglucosamine hydrolase activity"/>
    <property type="evidence" value="ECO:0007669"/>
    <property type="project" value="TreeGrafter"/>
</dbReference>
<dbReference type="Proteomes" id="UP000258927">
    <property type="component" value="Chromosome"/>
</dbReference>
<evidence type="ECO:0000313" key="5">
    <source>
        <dbReference type="Proteomes" id="UP000258927"/>
    </source>
</evidence>
<evidence type="ECO:0000313" key="4">
    <source>
        <dbReference type="EMBL" id="AVX03351.1"/>
    </source>
</evidence>
<dbReference type="GO" id="GO:0016020">
    <property type="term" value="C:membrane"/>
    <property type="evidence" value="ECO:0007669"/>
    <property type="project" value="GOC"/>
</dbReference>
<dbReference type="InterPro" id="IPR029052">
    <property type="entry name" value="Metallo-depent_PP-like"/>
</dbReference>
<name>A0A2R4MBE0_9HYPH</name>
<organism evidence="4 5">
    <name type="scientific">Maritalea myrionectae</name>
    <dbReference type="NCBI Taxonomy" id="454601"/>
    <lineage>
        <taxon>Bacteria</taxon>
        <taxon>Pseudomonadati</taxon>
        <taxon>Pseudomonadota</taxon>
        <taxon>Alphaproteobacteria</taxon>
        <taxon>Hyphomicrobiales</taxon>
        <taxon>Devosiaceae</taxon>
        <taxon>Maritalea</taxon>
    </lineage>
</organism>